<gene>
    <name evidence="2" type="ORF">TCAP_01060</name>
</gene>
<evidence type="ECO:0000313" key="3">
    <source>
        <dbReference type="Proteomes" id="UP000236621"/>
    </source>
</evidence>
<dbReference type="OrthoDB" id="438641at2759"/>
<protein>
    <submittedName>
        <fullName evidence="2">Protein unc-45</fullName>
    </submittedName>
</protein>
<name>A0A2K3QNA6_9HYPO</name>
<dbReference type="Proteomes" id="UP000236621">
    <property type="component" value="Unassembled WGS sequence"/>
</dbReference>
<dbReference type="PANTHER" id="PTHR47643">
    <property type="entry name" value="TPR DOMAIN PROTEIN (AFU_ORTHOLOGUE AFUA_5G12710)"/>
    <property type="match status" value="1"/>
</dbReference>
<dbReference type="SUPFAM" id="SSF82199">
    <property type="entry name" value="SET domain"/>
    <property type="match status" value="1"/>
</dbReference>
<feature type="domain" description="SET" evidence="1">
    <location>
        <begin position="352"/>
        <end position="546"/>
    </location>
</feature>
<dbReference type="Gene3D" id="1.25.40.10">
    <property type="entry name" value="Tetratricopeptide repeat domain"/>
    <property type="match status" value="1"/>
</dbReference>
<comment type="caution">
    <text evidence="2">The sequence shown here is derived from an EMBL/GenBank/DDBJ whole genome shotgun (WGS) entry which is preliminary data.</text>
</comment>
<dbReference type="CDD" id="cd20071">
    <property type="entry name" value="SET_SMYD"/>
    <property type="match status" value="1"/>
</dbReference>
<dbReference type="Pfam" id="PF00856">
    <property type="entry name" value="SET"/>
    <property type="match status" value="1"/>
</dbReference>
<proteinExistence type="predicted"/>
<keyword evidence="3" id="KW-1185">Reference proteome</keyword>
<evidence type="ECO:0000313" key="2">
    <source>
        <dbReference type="EMBL" id="PNY29022.1"/>
    </source>
</evidence>
<reference evidence="2 3" key="1">
    <citation type="submission" date="2017-08" db="EMBL/GenBank/DDBJ databases">
        <title>Harnessing the power of phylogenomics to disentangle the directionality and signatures of interkingdom host jumping in the parasitic fungal genus Tolypocladium.</title>
        <authorList>
            <person name="Quandt C.A."/>
            <person name="Patterson W."/>
            <person name="Spatafora J.W."/>
        </authorList>
    </citation>
    <scope>NUCLEOTIDE SEQUENCE [LARGE SCALE GENOMIC DNA]</scope>
    <source>
        <strain evidence="2 3">CBS 113982</strain>
    </source>
</reference>
<organism evidence="2 3">
    <name type="scientific">Tolypocladium capitatum</name>
    <dbReference type="NCBI Taxonomy" id="45235"/>
    <lineage>
        <taxon>Eukaryota</taxon>
        <taxon>Fungi</taxon>
        <taxon>Dikarya</taxon>
        <taxon>Ascomycota</taxon>
        <taxon>Pezizomycotina</taxon>
        <taxon>Sordariomycetes</taxon>
        <taxon>Hypocreomycetidae</taxon>
        <taxon>Hypocreales</taxon>
        <taxon>Ophiocordycipitaceae</taxon>
        <taxon>Tolypocladium</taxon>
    </lineage>
</organism>
<dbReference type="EMBL" id="NRSZ01000168">
    <property type="protein sequence ID" value="PNY29022.1"/>
    <property type="molecule type" value="Genomic_DNA"/>
</dbReference>
<dbReference type="AlphaFoldDB" id="A0A2K3QNA6"/>
<sequence length="742" mass="83524">MDIRDVSHVSDYAVFMNKIQDIARRASRRKGQLVRDHPPPEQLVSSFMMKQVASTLLHSWPTETTITTSQVPAPYTPCARSVSELQPIMISEMRLETHHRGSKTLVRIRTLPQRITAVMAIVEDEQGTAVLLQLYNQPEELVVPAREILLPDGVCILKEPFFKCATDGSYSLRVDHVSDIIWLEDNDERVPPKWRKPALNADSESIRMQGNHAVQNQSWAAAQRLYSSAIRTAETPDEEQLAYLNRSLANLRLGRPEKAMSDAIQYSDVALASEKRLFREARALYELGSFERCLDKLQMLAGSHPENAAVKPEMNRVGARLREQQTGEYAFRQMYKQAGQTPPLVDCATFSAPVEVRQSPGRGRGLFTTMPVSAGQLLVCEKAFAYSYAGDDQPTRHNVLMNLSTKRMIMGGQAHLLTQIVQKLYHNPQLSHLFEDLHRGDYATAPVLQSDGFPVVDSFLVEKIMSLNSFGAPRTSRATFSDAMSDNMNMKRGERPSHTTCGVWLLASRINHSCVGNCRRSFIGDMQIVRATRDLQAGTELFFCYWPPLPLDSYEEAQNHLSSWGFRCGCELCMDRKATPSVALQRRKILYWDLKTILNGRRPTNVSKAQRLLQKLDETYPVTEANAVRLELWDPYFALGADLLLTCRPADAVKMIVKGLEALGYSVTACPPIGDAEIPQLEVKHWGLANDYTPWAFLNLFKAYKKLAPELCTTARKYAEVAYSMAVGERETICDTFPELAP</sequence>
<dbReference type="InterPro" id="IPR011990">
    <property type="entry name" value="TPR-like_helical_dom_sf"/>
</dbReference>
<dbReference type="PANTHER" id="PTHR47643:SF2">
    <property type="entry name" value="TPR DOMAIN PROTEIN (AFU_ORTHOLOGUE AFUA_5G12710)"/>
    <property type="match status" value="1"/>
</dbReference>
<accession>A0A2K3QNA6</accession>
<dbReference type="InterPro" id="IPR046341">
    <property type="entry name" value="SET_dom_sf"/>
</dbReference>
<dbReference type="SMART" id="SM00317">
    <property type="entry name" value="SET"/>
    <property type="match status" value="1"/>
</dbReference>
<dbReference type="Gene3D" id="2.170.270.10">
    <property type="entry name" value="SET domain"/>
    <property type="match status" value="1"/>
</dbReference>
<dbReference type="InterPro" id="IPR053209">
    <property type="entry name" value="Gramillin-biosynth_MTr"/>
</dbReference>
<evidence type="ECO:0000259" key="1">
    <source>
        <dbReference type="PROSITE" id="PS50280"/>
    </source>
</evidence>
<dbReference type="STRING" id="45235.A0A2K3QNA6"/>
<dbReference type="SUPFAM" id="SSF48452">
    <property type="entry name" value="TPR-like"/>
    <property type="match status" value="1"/>
</dbReference>
<dbReference type="InterPro" id="IPR001214">
    <property type="entry name" value="SET_dom"/>
</dbReference>
<dbReference type="PROSITE" id="PS50280">
    <property type="entry name" value="SET"/>
    <property type="match status" value="1"/>
</dbReference>